<dbReference type="Pfam" id="PF07596">
    <property type="entry name" value="SBP_bac_10"/>
    <property type="match status" value="1"/>
</dbReference>
<gene>
    <name evidence="2" type="primary">xcpT_12</name>
    <name evidence="2" type="ORF">Pan181_24270</name>
</gene>
<dbReference type="OrthoDB" id="255848at2"/>
<sequence length="290" mass="31895">MTLSRPLSRRYGAGFTLVELLVVIAIIGILVALLLPAVQAAREAARRTNCVNNLTQLNLAVHNYEFTFETLPPGTINPDGPIINQPQGNHTSWIVQILPYIEANTLSRRFDKSLGAYALENAEARACQIEAIVCPSSPLEVYNEDQTVTQSSYAGCYHDVEAPIDVDNHGLLFLNSRVRFADIYDGSSHTILLAEAFNESEGLGWASGTRATLRNTSVINAHLDRFLPDGTRKEKKVLQPLENGGFGSYHPGGINVAFADGSVCFISEDIEKELLHQYGHRDDGELMKIQ</sequence>
<dbReference type="Pfam" id="PF07963">
    <property type="entry name" value="N_methyl"/>
    <property type="match status" value="1"/>
</dbReference>
<dbReference type="SUPFAM" id="SSF54523">
    <property type="entry name" value="Pili subunits"/>
    <property type="match status" value="1"/>
</dbReference>
<proteinExistence type="predicted"/>
<keyword evidence="3" id="KW-1185">Reference proteome</keyword>
<protein>
    <submittedName>
        <fullName evidence="2">Type II secretion system protein G</fullName>
    </submittedName>
</protein>
<evidence type="ECO:0000313" key="3">
    <source>
        <dbReference type="Proteomes" id="UP000315750"/>
    </source>
</evidence>
<feature type="domain" description="DUF1559" evidence="1">
    <location>
        <begin position="39"/>
        <end position="273"/>
    </location>
</feature>
<reference evidence="2 3" key="1">
    <citation type="submission" date="2019-02" db="EMBL/GenBank/DDBJ databases">
        <title>Deep-cultivation of Planctomycetes and their phenomic and genomic characterization uncovers novel biology.</title>
        <authorList>
            <person name="Wiegand S."/>
            <person name="Jogler M."/>
            <person name="Boedeker C."/>
            <person name="Pinto D."/>
            <person name="Vollmers J."/>
            <person name="Rivas-Marin E."/>
            <person name="Kohn T."/>
            <person name="Peeters S.H."/>
            <person name="Heuer A."/>
            <person name="Rast P."/>
            <person name="Oberbeckmann S."/>
            <person name="Bunk B."/>
            <person name="Jeske O."/>
            <person name="Meyerdierks A."/>
            <person name="Storesund J.E."/>
            <person name="Kallscheuer N."/>
            <person name="Luecker S."/>
            <person name="Lage O.M."/>
            <person name="Pohl T."/>
            <person name="Merkel B.J."/>
            <person name="Hornburger P."/>
            <person name="Mueller R.-W."/>
            <person name="Bruemmer F."/>
            <person name="Labrenz M."/>
            <person name="Spormann A.M."/>
            <person name="Op den Camp H."/>
            <person name="Overmann J."/>
            <person name="Amann R."/>
            <person name="Jetten M.S.M."/>
            <person name="Mascher T."/>
            <person name="Medema M.H."/>
            <person name="Devos D.P."/>
            <person name="Kaster A.-K."/>
            <person name="Ovreas L."/>
            <person name="Rohde M."/>
            <person name="Galperin M.Y."/>
            <person name="Jogler C."/>
        </authorList>
    </citation>
    <scope>NUCLEOTIDE SEQUENCE [LARGE SCALE GENOMIC DNA]</scope>
    <source>
        <strain evidence="2 3">Pan181</strain>
    </source>
</reference>
<dbReference type="InterPro" id="IPR012902">
    <property type="entry name" value="N_methyl_site"/>
</dbReference>
<dbReference type="InterPro" id="IPR011453">
    <property type="entry name" value="DUF1559"/>
</dbReference>
<organism evidence="2 3">
    <name type="scientific">Aeoliella mucimassa</name>
    <dbReference type="NCBI Taxonomy" id="2527972"/>
    <lineage>
        <taxon>Bacteria</taxon>
        <taxon>Pseudomonadati</taxon>
        <taxon>Planctomycetota</taxon>
        <taxon>Planctomycetia</taxon>
        <taxon>Pirellulales</taxon>
        <taxon>Lacipirellulaceae</taxon>
        <taxon>Aeoliella</taxon>
    </lineage>
</organism>
<evidence type="ECO:0000313" key="2">
    <source>
        <dbReference type="EMBL" id="QDU56219.1"/>
    </source>
</evidence>
<dbReference type="Gene3D" id="3.30.700.10">
    <property type="entry name" value="Glycoprotein, Type 4 Pilin"/>
    <property type="match status" value="1"/>
</dbReference>
<dbReference type="PANTHER" id="PTHR30093">
    <property type="entry name" value="GENERAL SECRETION PATHWAY PROTEIN G"/>
    <property type="match status" value="1"/>
</dbReference>
<dbReference type="PROSITE" id="PS00409">
    <property type="entry name" value="PROKAR_NTER_METHYL"/>
    <property type="match status" value="1"/>
</dbReference>
<dbReference type="NCBIfam" id="TIGR04294">
    <property type="entry name" value="pre_pil_HX9DG"/>
    <property type="match status" value="1"/>
</dbReference>
<accession>A0A518ANB2</accession>
<dbReference type="PANTHER" id="PTHR30093:SF2">
    <property type="entry name" value="TYPE II SECRETION SYSTEM PROTEIN H"/>
    <property type="match status" value="1"/>
</dbReference>
<dbReference type="EMBL" id="CP036278">
    <property type="protein sequence ID" value="QDU56219.1"/>
    <property type="molecule type" value="Genomic_DNA"/>
</dbReference>
<dbReference type="InterPro" id="IPR045584">
    <property type="entry name" value="Pilin-like"/>
</dbReference>
<dbReference type="KEGG" id="amuc:Pan181_24270"/>
<dbReference type="AlphaFoldDB" id="A0A518ANB2"/>
<name>A0A518ANB2_9BACT</name>
<dbReference type="Proteomes" id="UP000315750">
    <property type="component" value="Chromosome"/>
</dbReference>
<dbReference type="NCBIfam" id="TIGR02532">
    <property type="entry name" value="IV_pilin_GFxxxE"/>
    <property type="match status" value="1"/>
</dbReference>
<dbReference type="InterPro" id="IPR027558">
    <property type="entry name" value="Pre_pil_HX9DG_C"/>
</dbReference>
<evidence type="ECO:0000259" key="1">
    <source>
        <dbReference type="Pfam" id="PF07596"/>
    </source>
</evidence>